<dbReference type="PROSITE" id="PS50294">
    <property type="entry name" value="WD_REPEATS_REGION"/>
    <property type="match status" value="1"/>
</dbReference>
<dbReference type="GO" id="GO:0007219">
    <property type="term" value="P:Notch signaling pathway"/>
    <property type="evidence" value="ECO:0007669"/>
    <property type="project" value="TreeGrafter"/>
</dbReference>
<feature type="compositionally biased region" description="Polar residues" evidence="8">
    <location>
        <begin position="251"/>
        <end position="264"/>
    </location>
</feature>
<evidence type="ECO:0000259" key="9">
    <source>
        <dbReference type="PROSITE" id="PS50089"/>
    </source>
</evidence>
<dbReference type="SUPFAM" id="SSF49599">
    <property type="entry name" value="TRAF domain-like"/>
    <property type="match status" value="1"/>
</dbReference>
<keyword evidence="5 6" id="KW-0862">Zinc</keyword>
<evidence type="ECO:0000256" key="3">
    <source>
        <dbReference type="ARBA" id="ARBA00022737"/>
    </source>
</evidence>
<dbReference type="PROSITE" id="PS50145">
    <property type="entry name" value="ZF_TRAF"/>
    <property type="match status" value="1"/>
</dbReference>
<feature type="repeat" description="WD" evidence="7">
    <location>
        <begin position="313"/>
        <end position="344"/>
    </location>
</feature>
<feature type="domain" description="TRAF-type" evidence="10">
    <location>
        <begin position="116"/>
        <end position="178"/>
    </location>
</feature>
<dbReference type="InterPro" id="IPR001293">
    <property type="entry name" value="Znf_TRAF"/>
</dbReference>
<dbReference type="Gene3D" id="2.130.10.10">
    <property type="entry name" value="YVTN repeat-like/Quinoprotein amine dehydrogenase"/>
    <property type="match status" value="2"/>
</dbReference>
<dbReference type="InterPro" id="IPR001680">
    <property type="entry name" value="WD40_rpt"/>
</dbReference>
<dbReference type="PANTHER" id="PTHR19848:SF6">
    <property type="entry name" value="E3 UBIQUITIN-PROTEIN LIGASE TRAF7"/>
    <property type="match status" value="1"/>
</dbReference>
<dbReference type="SMART" id="SM00320">
    <property type="entry name" value="WD40"/>
    <property type="match status" value="7"/>
</dbReference>
<keyword evidence="3" id="KW-0677">Repeat</keyword>
<evidence type="ECO:0000256" key="4">
    <source>
        <dbReference type="ARBA" id="ARBA00022771"/>
    </source>
</evidence>
<gene>
    <name evidence="12" type="primary">LOC106161152</name>
</gene>
<dbReference type="AlphaFoldDB" id="A0A1S3I5C6"/>
<evidence type="ECO:0000256" key="8">
    <source>
        <dbReference type="SAM" id="MobiDB-lite"/>
    </source>
</evidence>
<accession>A0A1S3I5C6</accession>
<keyword evidence="1 7" id="KW-0853">WD repeat</keyword>
<dbReference type="GO" id="GO:0000027">
    <property type="term" value="P:ribosomal large subunit assembly"/>
    <property type="evidence" value="ECO:0007669"/>
    <property type="project" value="TreeGrafter"/>
</dbReference>
<dbReference type="Gene3D" id="3.30.40.10">
    <property type="entry name" value="Zinc/RING finger domain, C3HC4 (zinc finger)"/>
    <property type="match status" value="1"/>
</dbReference>
<dbReference type="InterPro" id="IPR013083">
    <property type="entry name" value="Znf_RING/FYVE/PHD"/>
</dbReference>
<dbReference type="InterPro" id="IPR015943">
    <property type="entry name" value="WD40/YVTN_repeat-like_dom_sf"/>
</dbReference>
<dbReference type="PROSITE" id="PS50082">
    <property type="entry name" value="WD_REPEATS_2"/>
    <property type="match status" value="2"/>
</dbReference>
<protein>
    <submittedName>
        <fullName evidence="12">E3 ubiquitin-protein ligase TRAF7-like isoform X1</fullName>
    </submittedName>
</protein>
<dbReference type="InterPro" id="IPR027370">
    <property type="entry name" value="Znf-RING_euk"/>
</dbReference>
<evidence type="ECO:0000256" key="2">
    <source>
        <dbReference type="ARBA" id="ARBA00022723"/>
    </source>
</evidence>
<organism evidence="11 12">
    <name type="scientific">Lingula anatina</name>
    <name type="common">Brachiopod</name>
    <name type="synonym">Lingula unguis</name>
    <dbReference type="NCBI Taxonomy" id="7574"/>
    <lineage>
        <taxon>Eukaryota</taxon>
        <taxon>Metazoa</taxon>
        <taxon>Spiralia</taxon>
        <taxon>Lophotrochozoa</taxon>
        <taxon>Brachiopoda</taxon>
        <taxon>Linguliformea</taxon>
        <taxon>Lingulata</taxon>
        <taxon>Lingulida</taxon>
        <taxon>Linguloidea</taxon>
        <taxon>Lingulidae</taxon>
        <taxon>Lingula</taxon>
    </lineage>
</organism>
<feature type="domain" description="RING-type" evidence="9">
    <location>
        <begin position="20"/>
        <end position="61"/>
    </location>
</feature>
<evidence type="ECO:0000313" key="12">
    <source>
        <dbReference type="RefSeq" id="XP_013393475.1"/>
    </source>
</evidence>
<dbReference type="CDD" id="cd00200">
    <property type="entry name" value="WD40"/>
    <property type="match status" value="1"/>
</dbReference>
<feature type="compositionally biased region" description="Low complexity" evidence="8">
    <location>
        <begin position="279"/>
        <end position="293"/>
    </location>
</feature>
<evidence type="ECO:0000256" key="6">
    <source>
        <dbReference type="PROSITE-ProRule" id="PRU00207"/>
    </source>
</evidence>
<keyword evidence="4 6" id="KW-0863">Zinc-finger</keyword>
<reference evidence="12" key="1">
    <citation type="submission" date="2025-08" db="UniProtKB">
        <authorList>
            <consortium name="RefSeq"/>
        </authorList>
    </citation>
    <scope>IDENTIFICATION</scope>
    <source>
        <tissue evidence="12">Gonads</tissue>
    </source>
</reference>
<feature type="zinc finger region" description="TRAF-type" evidence="6">
    <location>
        <begin position="116"/>
        <end position="178"/>
    </location>
</feature>
<dbReference type="InterPro" id="IPR036322">
    <property type="entry name" value="WD40_repeat_dom_sf"/>
</dbReference>
<feature type="repeat" description="WD" evidence="7">
    <location>
        <begin position="517"/>
        <end position="558"/>
    </location>
</feature>
<dbReference type="GO" id="GO:0005730">
    <property type="term" value="C:nucleolus"/>
    <property type="evidence" value="ECO:0007669"/>
    <property type="project" value="TreeGrafter"/>
</dbReference>
<dbReference type="InterPro" id="IPR019775">
    <property type="entry name" value="WD40_repeat_CS"/>
</dbReference>
<name>A0A1S3I5C6_LINAN</name>
<dbReference type="RefSeq" id="XP_013393475.1">
    <property type="nucleotide sequence ID" value="XM_013538021.1"/>
</dbReference>
<dbReference type="SUPFAM" id="SSF50978">
    <property type="entry name" value="WD40 repeat-like"/>
    <property type="match status" value="1"/>
</dbReference>
<dbReference type="InterPro" id="IPR001841">
    <property type="entry name" value="Znf_RING"/>
</dbReference>
<dbReference type="GeneID" id="106161152"/>
<evidence type="ECO:0000256" key="1">
    <source>
        <dbReference type="ARBA" id="ARBA00022574"/>
    </source>
</evidence>
<feature type="region of interest" description="Disordered" evidence="8">
    <location>
        <begin position="251"/>
        <end position="293"/>
    </location>
</feature>
<evidence type="ECO:0000256" key="5">
    <source>
        <dbReference type="ARBA" id="ARBA00022833"/>
    </source>
</evidence>
<dbReference type="InterPro" id="IPR017907">
    <property type="entry name" value="Znf_RING_CS"/>
</dbReference>
<dbReference type="OrthoDB" id="674604at2759"/>
<dbReference type="KEGG" id="lak:106161152"/>
<dbReference type="GO" id="GO:0008270">
    <property type="term" value="F:zinc ion binding"/>
    <property type="evidence" value="ECO:0007669"/>
    <property type="project" value="UniProtKB-KW"/>
</dbReference>
<evidence type="ECO:0000259" key="10">
    <source>
        <dbReference type="PROSITE" id="PS50145"/>
    </source>
</evidence>
<keyword evidence="11" id="KW-1185">Reference proteome</keyword>
<sequence length="600" mass="67083">MAEERTPTRFTQPINSHLLCPLCKKLFTDPVISVVCGHTFCRACISGLQRGETGAKCPIDERTFTELVPNRAVLGQIEDLEIYCRHGLTWSEDEHEFVLEPSGCPEKINLGNRLHHEERCQYAWITCPNSEGKFCGKMRRKELEHHLLSCCHHKCSHKDKGCSFTGTKSGVLDHLKICGFRALQGLHSYTNSAKQLEDLKQENFKLKQSVNELTSRVKTLEDQKLTMSSQIENCMSVLASLQQKYDSLSATNNTKNDAQTNMSNVEKRQSRGSYGMARTTSTSSLGSPVSSPLGSPKYEKWVMPFTFKCMGTLRGHQGAVHCMARYGNKLFSSGADKLLKVWNLHALAKGCIQSVKAHIDTVHTIAVGEGCLYSAGADFTIKRWNIETLEEQQVAQSAHENVICAMVCCGEYLFTSSYATIKVWDATSLSPLHSIDGLYHWVRALALSQSKDKVYSGSHNTIEIWDSTGKFNLKGKIDHQFGSIYSLVVTQQYIIAGTYNRCVQLFDVNSYEHTQSLKGHIGCVRGLVVSPSGRFLFTASDDHTIQVWNLENNLPIMSLSRHEGPVNALTLHGDFLLSGSDDTEIKVFKHFEMQMGFTPT</sequence>
<dbReference type="Pfam" id="PF13445">
    <property type="entry name" value="zf-RING_UBOX"/>
    <property type="match status" value="1"/>
</dbReference>
<evidence type="ECO:0000256" key="7">
    <source>
        <dbReference type="PROSITE-ProRule" id="PRU00221"/>
    </source>
</evidence>
<dbReference type="PROSITE" id="PS00518">
    <property type="entry name" value="ZF_RING_1"/>
    <property type="match status" value="1"/>
</dbReference>
<dbReference type="PROSITE" id="PS00678">
    <property type="entry name" value="WD_REPEATS_1"/>
    <property type="match status" value="2"/>
</dbReference>
<proteinExistence type="predicted"/>
<dbReference type="SUPFAM" id="SSF57850">
    <property type="entry name" value="RING/U-box"/>
    <property type="match status" value="1"/>
</dbReference>
<dbReference type="PROSITE" id="PS50089">
    <property type="entry name" value="ZF_RING_2"/>
    <property type="match status" value="1"/>
</dbReference>
<dbReference type="STRING" id="7574.A0A1S3I5C6"/>
<evidence type="ECO:0000313" key="11">
    <source>
        <dbReference type="Proteomes" id="UP000085678"/>
    </source>
</evidence>
<dbReference type="Proteomes" id="UP000085678">
    <property type="component" value="Unplaced"/>
</dbReference>
<keyword evidence="2 6" id="KW-0479">Metal-binding</keyword>
<dbReference type="Pfam" id="PF00400">
    <property type="entry name" value="WD40"/>
    <property type="match status" value="4"/>
</dbReference>
<dbReference type="SMART" id="SM00184">
    <property type="entry name" value="RING"/>
    <property type="match status" value="1"/>
</dbReference>
<dbReference type="PANTHER" id="PTHR19848">
    <property type="entry name" value="WD40 REPEAT PROTEIN"/>
    <property type="match status" value="1"/>
</dbReference>
<dbReference type="InParanoid" id="A0A1S3I5C6"/>